<dbReference type="InterPro" id="IPR038721">
    <property type="entry name" value="IS701-like_DDE_dom"/>
</dbReference>
<reference evidence="2 3" key="1">
    <citation type="submission" date="2024-10" db="EMBL/GenBank/DDBJ databases">
        <title>The Natural Products Discovery Center: Release of the First 8490 Sequenced Strains for Exploring Actinobacteria Biosynthetic Diversity.</title>
        <authorList>
            <person name="Kalkreuter E."/>
            <person name="Kautsar S.A."/>
            <person name="Yang D."/>
            <person name="Bader C.D."/>
            <person name="Teijaro C.N."/>
            <person name="Fluegel L."/>
            <person name="Davis C.M."/>
            <person name="Simpson J.R."/>
            <person name="Lauterbach L."/>
            <person name="Steele A.D."/>
            <person name="Gui C."/>
            <person name="Meng S."/>
            <person name="Li G."/>
            <person name="Viehrig K."/>
            <person name="Ye F."/>
            <person name="Su P."/>
            <person name="Kiefer A.F."/>
            <person name="Nichols A."/>
            <person name="Cepeda A.J."/>
            <person name="Yan W."/>
            <person name="Fan B."/>
            <person name="Jiang Y."/>
            <person name="Adhikari A."/>
            <person name="Zheng C.-J."/>
            <person name="Schuster L."/>
            <person name="Cowan T.M."/>
            <person name="Smanski M.J."/>
            <person name="Chevrette M.G."/>
            <person name="De Carvalho L.P.S."/>
            <person name="Shen B."/>
        </authorList>
    </citation>
    <scope>NUCLEOTIDE SEQUENCE [LARGE SCALE GENOMIC DNA]</scope>
    <source>
        <strain evidence="2 3">NPDC019275</strain>
    </source>
</reference>
<sequence>MPVRSGTCRCSGKELYRCVTARADAVFELVEAVLCADGPVRSLPELSVVGERRRGHGSVYAALDRGRIDVGRLRQTLARVPLPDGRLVLAVDITCWLRPEAHTCPAADLVSHLRTGQEHTSDDPGLAVLGGVRTRDRPQFLDRAAGCGPFGTR</sequence>
<dbReference type="Pfam" id="PF13546">
    <property type="entry name" value="DDE_5"/>
    <property type="match status" value="1"/>
</dbReference>
<name>A0ABW7XA33_9NOCA</name>
<keyword evidence="3" id="KW-1185">Reference proteome</keyword>
<accession>A0ABW7XA33</accession>
<protein>
    <submittedName>
        <fullName evidence="2">Transposase</fullName>
    </submittedName>
</protein>
<comment type="caution">
    <text evidence="2">The sequence shown here is derived from an EMBL/GenBank/DDBJ whole genome shotgun (WGS) entry which is preliminary data.</text>
</comment>
<dbReference type="Proteomes" id="UP001611415">
    <property type="component" value="Unassembled WGS sequence"/>
</dbReference>
<gene>
    <name evidence="2" type="ORF">ACH49W_31175</name>
</gene>
<evidence type="ECO:0000313" key="2">
    <source>
        <dbReference type="EMBL" id="MFI2477849.1"/>
    </source>
</evidence>
<proteinExistence type="predicted"/>
<evidence type="ECO:0000313" key="3">
    <source>
        <dbReference type="Proteomes" id="UP001611415"/>
    </source>
</evidence>
<dbReference type="RefSeq" id="WP_397095258.1">
    <property type="nucleotide sequence ID" value="NZ_JBIRYO010000029.1"/>
</dbReference>
<organism evidence="2 3">
    <name type="scientific">Nocardia xishanensis</name>
    <dbReference type="NCBI Taxonomy" id="238964"/>
    <lineage>
        <taxon>Bacteria</taxon>
        <taxon>Bacillati</taxon>
        <taxon>Actinomycetota</taxon>
        <taxon>Actinomycetes</taxon>
        <taxon>Mycobacteriales</taxon>
        <taxon>Nocardiaceae</taxon>
        <taxon>Nocardia</taxon>
    </lineage>
</organism>
<dbReference type="EMBL" id="JBIRYO010000029">
    <property type="protein sequence ID" value="MFI2477849.1"/>
    <property type="molecule type" value="Genomic_DNA"/>
</dbReference>
<feature type="domain" description="Transposase IS701-like DDE" evidence="1">
    <location>
        <begin position="14"/>
        <end position="107"/>
    </location>
</feature>
<evidence type="ECO:0000259" key="1">
    <source>
        <dbReference type="Pfam" id="PF13546"/>
    </source>
</evidence>